<dbReference type="GO" id="GO:0005880">
    <property type="term" value="C:nuclear microtubule"/>
    <property type="evidence" value="ECO:0007669"/>
    <property type="project" value="TreeGrafter"/>
</dbReference>
<evidence type="ECO:0000313" key="3">
    <source>
        <dbReference type="EMBL" id="ONK70484.1"/>
    </source>
</evidence>
<reference evidence="4" key="1">
    <citation type="journal article" date="2017" name="Nat. Commun.">
        <title>The asparagus genome sheds light on the origin and evolution of a young Y chromosome.</title>
        <authorList>
            <person name="Harkess A."/>
            <person name="Zhou J."/>
            <person name="Xu C."/>
            <person name="Bowers J.E."/>
            <person name="Van der Hulst R."/>
            <person name="Ayyampalayam S."/>
            <person name="Mercati F."/>
            <person name="Riccardi P."/>
            <person name="McKain M.R."/>
            <person name="Kakrana A."/>
            <person name="Tang H."/>
            <person name="Ray J."/>
            <person name="Groenendijk J."/>
            <person name="Arikit S."/>
            <person name="Mathioni S.M."/>
            <person name="Nakano M."/>
            <person name="Shan H."/>
            <person name="Telgmann-Rauber A."/>
            <person name="Kanno A."/>
            <person name="Yue Z."/>
            <person name="Chen H."/>
            <person name="Li W."/>
            <person name="Chen Y."/>
            <person name="Xu X."/>
            <person name="Zhang Y."/>
            <person name="Luo S."/>
            <person name="Chen H."/>
            <person name="Gao J."/>
            <person name="Mao Z."/>
            <person name="Pires J.C."/>
            <person name="Luo M."/>
            <person name="Kudrna D."/>
            <person name="Wing R.A."/>
            <person name="Meyers B.C."/>
            <person name="Yi K."/>
            <person name="Kong H."/>
            <person name="Lavrijsen P."/>
            <person name="Sunseri F."/>
            <person name="Falavigna A."/>
            <person name="Ye Y."/>
            <person name="Leebens-Mack J.H."/>
            <person name="Chen G."/>
        </authorList>
    </citation>
    <scope>NUCLEOTIDE SEQUENCE [LARGE SCALE GENOMIC DNA]</scope>
    <source>
        <strain evidence="4">cv. DH0086</strain>
    </source>
</reference>
<feature type="region of interest" description="Disordered" evidence="2">
    <location>
        <begin position="344"/>
        <end position="363"/>
    </location>
</feature>
<evidence type="ECO:0000256" key="2">
    <source>
        <dbReference type="SAM" id="MobiDB-lite"/>
    </source>
</evidence>
<accession>A0A5P1EX98</accession>
<dbReference type="Pfam" id="PF04484">
    <property type="entry name" value="QWRF"/>
    <property type="match status" value="1"/>
</dbReference>
<feature type="compositionally biased region" description="Low complexity" evidence="2">
    <location>
        <begin position="307"/>
        <end position="330"/>
    </location>
</feature>
<organism evidence="3 4">
    <name type="scientific">Asparagus officinalis</name>
    <name type="common">Garden asparagus</name>
    <dbReference type="NCBI Taxonomy" id="4686"/>
    <lineage>
        <taxon>Eukaryota</taxon>
        <taxon>Viridiplantae</taxon>
        <taxon>Streptophyta</taxon>
        <taxon>Embryophyta</taxon>
        <taxon>Tracheophyta</taxon>
        <taxon>Spermatophyta</taxon>
        <taxon>Magnoliopsida</taxon>
        <taxon>Liliopsida</taxon>
        <taxon>Asparagales</taxon>
        <taxon>Asparagaceae</taxon>
        <taxon>Asparagoideae</taxon>
        <taxon>Asparagus</taxon>
    </lineage>
</organism>
<evidence type="ECO:0000313" key="4">
    <source>
        <dbReference type="Proteomes" id="UP000243459"/>
    </source>
</evidence>
<feature type="region of interest" description="Disordered" evidence="2">
    <location>
        <begin position="281"/>
        <end position="330"/>
    </location>
</feature>
<feature type="region of interest" description="Disordered" evidence="2">
    <location>
        <begin position="1"/>
        <end position="238"/>
    </location>
</feature>
<dbReference type="GO" id="GO:0005737">
    <property type="term" value="C:cytoplasm"/>
    <property type="evidence" value="ECO:0007669"/>
    <property type="project" value="TreeGrafter"/>
</dbReference>
<dbReference type="InterPro" id="IPR007573">
    <property type="entry name" value="QWRF"/>
</dbReference>
<sequence length="587" mass="64149">MDVYRDESVEASAQKKPFAAELKPRPVLVNSDKSNAVPVNGKPRTREISSRKKSGVTSTPQSSSPKASQTFSLSRISVPQRAQSAERRRPSTPSSPSSRRSAPSSPPSQPSSPSTPFSKSSRPSSPSPRSATPACDSMVERLSSSRRSLVSRTPDGLWPSMRSLSSSFQSEHSSALSSKSEKLVRNASPDRTMKSSPNVGSERKRSENSRPVDNSLRWPGMLGGKVSSNALPTKSMDLSDKASRSASLSVSLRGFSPIRGMSATDVISRGLKNTTNEAMRPISSRRSEKAAHLVNSSRNVSSVPLERAPSSMRPSRSPSPLPVLARPSSPNMASASLCSISRGMLSPSRARPSTPCSSSSSTSTLVGAFSSIGNYTSDMQKGKRSPSHMNDFHQLRLLYNRDLQWRFVNARADATVLTQNLIAEDMLCNVWNITSELRDSITLKRIYVQNLRQEMNLKLILKEQIAYLEDWSALEKEHSHSLSGTIQALKARTLRLPVTGRVDVRSIKNAISSAVDVMQAMGSSICYLLSRVEGTSFLVFELYEVAVTASIMFDECRELLASTAAMQVQELSLRTHLIQLRQDVQVD</sequence>
<dbReference type="GO" id="GO:0008017">
    <property type="term" value="F:microtubule binding"/>
    <property type="evidence" value="ECO:0007669"/>
    <property type="project" value="TreeGrafter"/>
</dbReference>
<keyword evidence="4" id="KW-1185">Reference proteome</keyword>
<protein>
    <recommendedName>
        <fullName evidence="5">AUGMIN subunit 8</fullName>
    </recommendedName>
</protein>
<evidence type="ECO:0008006" key="5">
    <source>
        <dbReference type="Google" id="ProtNLM"/>
    </source>
</evidence>
<dbReference type="Gramene" id="ONK70484">
    <property type="protein sequence ID" value="ONK70484"/>
    <property type="gene ID" value="A4U43_C05F34190"/>
</dbReference>
<dbReference type="PANTHER" id="PTHR31807">
    <property type="entry name" value="AUGMIN FAMILY MEMBER"/>
    <property type="match status" value="1"/>
</dbReference>
<feature type="compositionally biased region" description="Low complexity" evidence="2">
    <location>
        <begin position="111"/>
        <end position="133"/>
    </location>
</feature>
<evidence type="ECO:0000256" key="1">
    <source>
        <dbReference type="ARBA" id="ARBA00010016"/>
    </source>
</evidence>
<dbReference type="EMBL" id="CM007385">
    <property type="protein sequence ID" value="ONK70484.1"/>
    <property type="molecule type" value="Genomic_DNA"/>
</dbReference>
<feature type="compositionally biased region" description="Low complexity" evidence="2">
    <location>
        <begin position="91"/>
        <end position="103"/>
    </location>
</feature>
<proteinExistence type="inferred from homology"/>
<dbReference type="GO" id="GO:0051225">
    <property type="term" value="P:spindle assembly"/>
    <property type="evidence" value="ECO:0007669"/>
    <property type="project" value="TreeGrafter"/>
</dbReference>
<feature type="compositionally biased region" description="Polar residues" evidence="2">
    <location>
        <begin position="55"/>
        <end position="83"/>
    </location>
</feature>
<comment type="similarity">
    <text evidence="1">Belongs to the QWRF family.</text>
</comment>
<dbReference type="PANTHER" id="PTHR31807:SF37">
    <property type="entry name" value="HAUS AUGMIN-LIKE COMPLEX SUBUNIT 8"/>
    <property type="match status" value="1"/>
</dbReference>
<dbReference type="OMA" id="YLDDWAA"/>
<feature type="compositionally biased region" description="Low complexity" evidence="2">
    <location>
        <begin position="346"/>
        <end position="363"/>
    </location>
</feature>
<gene>
    <name evidence="3" type="ORF">A4U43_C05F34190</name>
</gene>
<name>A0A5P1EX98_ASPOF</name>
<dbReference type="Proteomes" id="UP000243459">
    <property type="component" value="Chromosome 5"/>
</dbReference>
<dbReference type="AlphaFoldDB" id="A0A5P1EX98"/>
<feature type="compositionally biased region" description="Low complexity" evidence="2">
    <location>
        <begin position="163"/>
        <end position="178"/>
    </location>
</feature>
<feature type="compositionally biased region" description="Low complexity" evidence="2">
    <location>
        <begin position="141"/>
        <end position="152"/>
    </location>
</feature>
<feature type="compositionally biased region" description="Basic and acidic residues" evidence="2">
    <location>
        <begin position="201"/>
        <end position="210"/>
    </location>
</feature>